<dbReference type="Proteomes" id="UP001610334">
    <property type="component" value="Unassembled WGS sequence"/>
</dbReference>
<protein>
    <recommendedName>
        <fullName evidence="12">CFEM domain-containing protein</fullName>
    </recommendedName>
</protein>
<dbReference type="Pfam" id="PF05730">
    <property type="entry name" value="CFEM"/>
    <property type="match status" value="1"/>
</dbReference>
<comment type="similarity">
    <text evidence="3">Belongs to the RBT5 family.</text>
</comment>
<feature type="domain" description="CFEM" evidence="12">
    <location>
        <begin position="2"/>
        <end position="131"/>
    </location>
</feature>
<organism evidence="13 14">
    <name type="scientific">Aspergillus granulosus</name>
    <dbReference type="NCBI Taxonomy" id="176169"/>
    <lineage>
        <taxon>Eukaryota</taxon>
        <taxon>Fungi</taxon>
        <taxon>Dikarya</taxon>
        <taxon>Ascomycota</taxon>
        <taxon>Pezizomycotina</taxon>
        <taxon>Eurotiomycetes</taxon>
        <taxon>Eurotiomycetidae</taxon>
        <taxon>Eurotiales</taxon>
        <taxon>Aspergillaceae</taxon>
        <taxon>Aspergillus</taxon>
        <taxon>Aspergillus subgen. Nidulantes</taxon>
    </lineage>
</organism>
<keyword evidence="7 9" id="KW-1015">Disulfide bond</keyword>
<sequence length="213" mass="21642">MRYIIPVALFGATAVMALSVEEFIDSALPECLRSCVVDGLEAISGCDLSDTDCFCKSGGVETDTFSSILSDMMDCAMNASCEMSDLEGSTTDPGALYEQAAAICSGYISSSSYDSSSSSDDSDDSSTNSSSNSSSHDSDDSEDSSSNSSSDDSNHSEDSSNNSSSNSPGDSSDDTADESTPAQNTGDEGDGAMILSGSTAILAAGAMMALAAF</sequence>
<dbReference type="EMBL" id="JBFXLT010000003">
    <property type="protein sequence ID" value="KAL2822082.1"/>
    <property type="molecule type" value="Genomic_DNA"/>
</dbReference>
<comment type="caution">
    <text evidence="9">Lacks conserved residue(s) required for the propagation of feature annotation.</text>
</comment>
<dbReference type="InterPro" id="IPR008427">
    <property type="entry name" value="Extracellular_membr_CFEM_dom"/>
</dbReference>
<evidence type="ECO:0000256" key="9">
    <source>
        <dbReference type="PROSITE-ProRule" id="PRU01356"/>
    </source>
</evidence>
<keyword evidence="5" id="KW-0472">Membrane</keyword>
<keyword evidence="6 11" id="KW-0732">Signal</keyword>
<accession>A0ABR4I2W6</accession>
<dbReference type="PROSITE" id="PS52012">
    <property type="entry name" value="CFEM"/>
    <property type="match status" value="1"/>
</dbReference>
<evidence type="ECO:0000256" key="3">
    <source>
        <dbReference type="ARBA" id="ARBA00010031"/>
    </source>
</evidence>
<feature type="signal peptide" evidence="11">
    <location>
        <begin position="1"/>
        <end position="17"/>
    </location>
</feature>
<reference evidence="13 14" key="1">
    <citation type="submission" date="2024-07" db="EMBL/GenBank/DDBJ databases">
        <title>Section-level genome sequencing and comparative genomics of Aspergillus sections Usti and Cavernicolus.</title>
        <authorList>
            <consortium name="Lawrence Berkeley National Laboratory"/>
            <person name="Nybo J.L."/>
            <person name="Vesth T.C."/>
            <person name="Theobald S."/>
            <person name="Frisvad J.C."/>
            <person name="Larsen T.O."/>
            <person name="Kjaerboelling I."/>
            <person name="Rothschild-Mancinelli K."/>
            <person name="Lyhne E.K."/>
            <person name="Kogle M.E."/>
            <person name="Barry K."/>
            <person name="Clum A."/>
            <person name="Na H."/>
            <person name="Ledsgaard L."/>
            <person name="Lin J."/>
            <person name="Lipzen A."/>
            <person name="Kuo A."/>
            <person name="Riley R."/>
            <person name="Mondo S."/>
            <person name="Labutti K."/>
            <person name="Haridas S."/>
            <person name="Pangalinan J."/>
            <person name="Salamov A.A."/>
            <person name="Simmons B.A."/>
            <person name="Magnuson J.K."/>
            <person name="Chen J."/>
            <person name="Drula E."/>
            <person name="Henrissat B."/>
            <person name="Wiebenga A."/>
            <person name="Lubbers R.J."/>
            <person name="Gomes A.C."/>
            <person name="Makela M.R."/>
            <person name="Stajich J."/>
            <person name="Grigoriev I.V."/>
            <person name="Mortensen U.H."/>
            <person name="De Vries R.P."/>
            <person name="Baker S.E."/>
            <person name="Andersen M.R."/>
        </authorList>
    </citation>
    <scope>NUCLEOTIDE SEQUENCE [LARGE SCALE GENOMIC DNA]</scope>
    <source>
        <strain evidence="13 14">CBS 588.65</strain>
    </source>
</reference>
<proteinExistence type="inferred from homology"/>
<feature type="compositionally biased region" description="Low complexity" evidence="10">
    <location>
        <begin position="114"/>
        <end position="135"/>
    </location>
</feature>
<feature type="chain" id="PRO_5045871227" description="CFEM domain-containing protein" evidence="11">
    <location>
        <begin position="18"/>
        <end position="213"/>
    </location>
</feature>
<keyword evidence="9" id="KW-0479">Metal-binding</keyword>
<feature type="region of interest" description="Disordered" evidence="10">
    <location>
        <begin position="114"/>
        <end position="193"/>
    </location>
</feature>
<evidence type="ECO:0000256" key="8">
    <source>
        <dbReference type="ARBA" id="ARBA00023288"/>
    </source>
</evidence>
<evidence type="ECO:0000256" key="2">
    <source>
        <dbReference type="ARBA" id="ARBA00004613"/>
    </source>
</evidence>
<evidence type="ECO:0000256" key="10">
    <source>
        <dbReference type="SAM" id="MobiDB-lite"/>
    </source>
</evidence>
<feature type="compositionally biased region" description="Low complexity" evidence="10">
    <location>
        <begin position="159"/>
        <end position="170"/>
    </location>
</feature>
<name>A0ABR4I2W6_9EURO</name>
<keyword evidence="14" id="KW-1185">Reference proteome</keyword>
<keyword evidence="5" id="KW-0325">Glycoprotein</keyword>
<keyword evidence="8" id="KW-0449">Lipoprotein</keyword>
<keyword evidence="9" id="KW-0349">Heme</keyword>
<evidence type="ECO:0000256" key="1">
    <source>
        <dbReference type="ARBA" id="ARBA00004589"/>
    </source>
</evidence>
<evidence type="ECO:0000259" key="12">
    <source>
        <dbReference type="PROSITE" id="PS52012"/>
    </source>
</evidence>
<evidence type="ECO:0000313" key="14">
    <source>
        <dbReference type="Proteomes" id="UP001610334"/>
    </source>
</evidence>
<keyword evidence="9" id="KW-0408">Iron</keyword>
<evidence type="ECO:0000256" key="4">
    <source>
        <dbReference type="ARBA" id="ARBA00022525"/>
    </source>
</evidence>
<keyword evidence="4" id="KW-0964">Secreted</keyword>
<feature type="disulfide bond" evidence="9">
    <location>
        <begin position="46"/>
        <end position="53"/>
    </location>
</feature>
<feature type="binding site" description="axial binding residue" evidence="9">
    <location>
        <position position="50"/>
    </location>
    <ligand>
        <name>heme</name>
        <dbReference type="ChEBI" id="CHEBI:30413"/>
    </ligand>
    <ligandPart>
        <name>Fe</name>
        <dbReference type="ChEBI" id="CHEBI:18248"/>
    </ligandPart>
</feature>
<evidence type="ECO:0000256" key="7">
    <source>
        <dbReference type="ARBA" id="ARBA00023157"/>
    </source>
</evidence>
<evidence type="ECO:0000256" key="11">
    <source>
        <dbReference type="SAM" id="SignalP"/>
    </source>
</evidence>
<comment type="caution">
    <text evidence="13">The sequence shown here is derived from an EMBL/GenBank/DDBJ whole genome shotgun (WGS) entry which is preliminary data.</text>
</comment>
<evidence type="ECO:0000256" key="6">
    <source>
        <dbReference type="ARBA" id="ARBA00022729"/>
    </source>
</evidence>
<evidence type="ECO:0000313" key="13">
    <source>
        <dbReference type="EMBL" id="KAL2822082.1"/>
    </source>
</evidence>
<keyword evidence="5" id="KW-0336">GPI-anchor</keyword>
<evidence type="ECO:0000256" key="5">
    <source>
        <dbReference type="ARBA" id="ARBA00022622"/>
    </source>
</evidence>
<comment type="subcellular location">
    <subcellularLocation>
        <location evidence="1">Membrane</location>
        <topology evidence="1">Lipid-anchor</topology>
        <topology evidence="1">GPI-anchor</topology>
    </subcellularLocation>
    <subcellularLocation>
        <location evidence="2">Secreted</location>
    </subcellularLocation>
</comment>
<gene>
    <name evidence="13" type="ORF">BJX63DRAFT_378025</name>
</gene>